<dbReference type="GO" id="GO:0000723">
    <property type="term" value="P:telomere maintenance"/>
    <property type="evidence" value="ECO:0007669"/>
    <property type="project" value="TreeGrafter"/>
</dbReference>
<keyword evidence="8" id="KW-0233">DNA recombination</keyword>
<evidence type="ECO:0000256" key="10">
    <source>
        <dbReference type="ARBA" id="ARBA00023242"/>
    </source>
</evidence>
<dbReference type="GO" id="GO:0006303">
    <property type="term" value="P:double-strand break repair via nonhomologous end joining"/>
    <property type="evidence" value="ECO:0007669"/>
    <property type="project" value="TreeGrafter"/>
</dbReference>
<evidence type="ECO:0000256" key="6">
    <source>
        <dbReference type="ARBA" id="ARBA00022801"/>
    </source>
</evidence>
<dbReference type="GO" id="GO:0004519">
    <property type="term" value="F:endonuclease activity"/>
    <property type="evidence" value="ECO:0007669"/>
    <property type="project" value="UniProtKB-KW"/>
</dbReference>
<keyword evidence="6" id="KW-0378">Hydrolase</keyword>
<evidence type="ECO:0000259" key="14">
    <source>
        <dbReference type="Pfam" id="PF07522"/>
    </source>
</evidence>
<keyword evidence="7" id="KW-0269">Exonuclease</keyword>
<dbReference type="OrthoDB" id="5561659at2759"/>
<feature type="region of interest" description="Disordered" evidence="13">
    <location>
        <begin position="618"/>
        <end position="661"/>
    </location>
</feature>
<evidence type="ECO:0000256" key="8">
    <source>
        <dbReference type="ARBA" id="ARBA00023172"/>
    </source>
</evidence>
<evidence type="ECO:0000256" key="13">
    <source>
        <dbReference type="SAM" id="MobiDB-lite"/>
    </source>
</evidence>
<gene>
    <name evidence="15" type="ORF">JR316_005026</name>
</gene>
<dbReference type="SUPFAM" id="SSF56281">
    <property type="entry name" value="Metallo-hydrolase/oxidoreductase"/>
    <property type="match status" value="1"/>
</dbReference>
<feature type="region of interest" description="Disordered" evidence="13">
    <location>
        <begin position="695"/>
        <end position="732"/>
    </location>
</feature>
<dbReference type="GO" id="GO:0035312">
    <property type="term" value="F:5'-3' DNA exonuclease activity"/>
    <property type="evidence" value="ECO:0007669"/>
    <property type="project" value="TreeGrafter"/>
</dbReference>
<sequence>MPTGTPYNSFIAPYRIRVDDFASISNTDPEATPLLHLLTHTHSDHINGLSAKSFGYNVICSHDAKEMLLNHQVQAERDLDSKDLRAEKKRTYSHLRIEPMANPNARQYYNGSRDLLRPLPLNTPTQFELDANNSVTITLLDANHCPGSVMFLVEGDRGAVLHTGDFRAEPWFLESITRNPILQPYLSPTVEPQNDLSTESMSPVLSRSLEAIYLDTACVMSKLKIPTKADATAGLIELMKLLPSSTYFYINSWTWGYEDILKAIAREFQSKIHVDAYKSKIYQRISDPFLHILTTEDEKSTRFHACERFSRCDFVSINDDDTFNTEPTSAKGKHVVYINPVNMEHDKWMEYCREIKNFVKSGQKIYNLLVPLSRHSSLPELQEFVKLFRPKRVVPNTLDPRLFGLDWACINAMFSTCISPPHSHVSDVFPTSQHLGILGKHKLSEVDQIDGDVDLKNLIGANTHSIAKKWVDHQSIISKFKVIRDYVSNRENDMIDQLLGIARPRGRHPLEAPSSDPPQYLDKGKGRQIIISRYHDKDSDDDTEDSHDERGRTADFLFGAQAGINIHDKENSWLSSEASQEGLELIENVEHTNVILPIKGKQGPAQDGAWRLNCLTPESSPVQKLKKASGSSPTTPTPMKQRPPVRRAGPGSISNPSSRHILTPKVNQPVRIPNNANSGGSHSFPICLVSSSPEMSFKSRSNGLSHSSPTTNGPINGRISGTPPEPSSRQAVKRKITTSFKASIEYAERSTISSHSNANAKRRKLDPVLSTITSKREQKCAKPPATPSAKHHTRPLLQSHSTIPFIPSENEQQQRERIRTSDNLAMLYPDRVDPSYPTKRTKQLARMERKRQTPANETAVTSNSLLSTPRRQFLLPVPTILDMDI</sequence>
<dbReference type="InterPro" id="IPR011084">
    <property type="entry name" value="DRMBL"/>
</dbReference>
<keyword evidence="4" id="KW-0255">Endonuclease</keyword>
<dbReference type="GO" id="GO:0005634">
    <property type="term" value="C:nucleus"/>
    <property type="evidence" value="ECO:0007669"/>
    <property type="project" value="UniProtKB-SubCell"/>
</dbReference>
<feature type="domain" description="DNA repair metallo-beta-lactamase" evidence="14">
    <location>
        <begin position="292"/>
        <end position="397"/>
    </location>
</feature>
<comment type="caution">
    <text evidence="15">The sequence shown here is derived from an EMBL/GenBank/DDBJ whole genome shotgun (WGS) entry which is preliminary data.</text>
</comment>
<dbReference type="Pfam" id="PF07522">
    <property type="entry name" value="DRMBL"/>
    <property type="match status" value="1"/>
</dbReference>
<evidence type="ECO:0000256" key="1">
    <source>
        <dbReference type="ARBA" id="ARBA00004123"/>
    </source>
</evidence>
<keyword evidence="10" id="KW-0539">Nucleus</keyword>
<evidence type="ECO:0000256" key="7">
    <source>
        <dbReference type="ARBA" id="ARBA00022839"/>
    </source>
</evidence>
<evidence type="ECO:0000256" key="9">
    <source>
        <dbReference type="ARBA" id="ARBA00023204"/>
    </source>
</evidence>
<organism evidence="15">
    <name type="scientific">Psilocybe cubensis</name>
    <name type="common">Psychedelic mushroom</name>
    <name type="synonym">Stropharia cubensis</name>
    <dbReference type="NCBI Taxonomy" id="181762"/>
    <lineage>
        <taxon>Eukaryota</taxon>
        <taxon>Fungi</taxon>
        <taxon>Dikarya</taxon>
        <taxon>Basidiomycota</taxon>
        <taxon>Agaricomycotina</taxon>
        <taxon>Agaricomycetes</taxon>
        <taxon>Agaricomycetidae</taxon>
        <taxon>Agaricales</taxon>
        <taxon>Agaricineae</taxon>
        <taxon>Strophariaceae</taxon>
        <taxon>Psilocybe</taxon>
    </lineage>
</organism>
<evidence type="ECO:0000256" key="5">
    <source>
        <dbReference type="ARBA" id="ARBA00022763"/>
    </source>
</evidence>
<comment type="similarity">
    <text evidence="2">Belongs to the DNA repair metallo-beta-lactamase (DRMBL) family.</text>
</comment>
<proteinExistence type="inferred from homology"/>
<dbReference type="Gene3D" id="3.60.15.10">
    <property type="entry name" value="Ribonuclease Z/Hydroxyacylglutathione hydrolase-like"/>
    <property type="match status" value="1"/>
</dbReference>
<dbReference type="Gene3D" id="3.40.50.12650">
    <property type="match status" value="1"/>
</dbReference>
<evidence type="ECO:0000256" key="2">
    <source>
        <dbReference type="ARBA" id="ARBA00010304"/>
    </source>
</evidence>
<keyword evidence="3" id="KW-0540">Nuclease</keyword>
<evidence type="ECO:0000256" key="3">
    <source>
        <dbReference type="ARBA" id="ARBA00022722"/>
    </source>
</evidence>
<dbReference type="PANTHER" id="PTHR23240:SF8">
    <property type="entry name" value="PROTEIN ARTEMIS"/>
    <property type="match status" value="1"/>
</dbReference>
<dbReference type="InterPro" id="IPR036866">
    <property type="entry name" value="RibonucZ/Hydroxyglut_hydro"/>
</dbReference>
<feature type="compositionally biased region" description="Polar residues" evidence="13">
    <location>
        <begin position="629"/>
        <end position="638"/>
    </location>
</feature>
<dbReference type="PANTHER" id="PTHR23240">
    <property type="entry name" value="DNA CROSS-LINK REPAIR PROTEIN PSO2/SNM1-RELATED"/>
    <property type="match status" value="1"/>
</dbReference>
<evidence type="ECO:0000256" key="4">
    <source>
        <dbReference type="ARBA" id="ARBA00022759"/>
    </source>
</evidence>
<comment type="subcellular location">
    <subcellularLocation>
        <location evidence="1">Nucleus</location>
    </subcellularLocation>
</comment>
<keyword evidence="5" id="KW-0227">DNA damage</keyword>
<dbReference type="GO" id="GO:0036297">
    <property type="term" value="P:interstrand cross-link repair"/>
    <property type="evidence" value="ECO:0007669"/>
    <property type="project" value="TreeGrafter"/>
</dbReference>
<dbReference type="EMBL" id="JAFIQS010000004">
    <property type="protein sequence ID" value="KAG5170637.1"/>
    <property type="molecule type" value="Genomic_DNA"/>
</dbReference>
<feature type="region of interest" description="Disordered" evidence="13">
    <location>
        <begin position="774"/>
        <end position="815"/>
    </location>
</feature>
<dbReference type="GO" id="GO:0003684">
    <property type="term" value="F:damaged DNA binding"/>
    <property type="evidence" value="ECO:0007669"/>
    <property type="project" value="TreeGrafter"/>
</dbReference>
<evidence type="ECO:0000256" key="12">
    <source>
        <dbReference type="ARBA" id="ARBA00042677"/>
    </source>
</evidence>
<reference evidence="15" key="1">
    <citation type="submission" date="2021-02" db="EMBL/GenBank/DDBJ databases">
        <title>Psilocybe cubensis genome.</title>
        <authorList>
            <person name="Mckernan K.J."/>
            <person name="Crawford S."/>
            <person name="Trippe A."/>
            <person name="Kane L.T."/>
            <person name="Mclaughlin S."/>
        </authorList>
    </citation>
    <scope>NUCLEOTIDE SEQUENCE [LARGE SCALE GENOMIC DNA]</scope>
    <source>
        <strain evidence="15">MGC-MH-2018</strain>
    </source>
</reference>
<dbReference type="GO" id="GO:0006310">
    <property type="term" value="P:DNA recombination"/>
    <property type="evidence" value="ECO:0007669"/>
    <property type="project" value="UniProtKB-KW"/>
</dbReference>
<evidence type="ECO:0000256" key="11">
    <source>
        <dbReference type="ARBA" id="ARBA00039759"/>
    </source>
</evidence>
<accession>A0A8H7Y1C3</accession>
<keyword evidence="9" id="KW-0234">DNA repair</keyword>
<protein>
    <recommendedName>
        <fullName evidence="11">Protein artemis</fullName>
    </recommendedName>
    <alternativeName>
        <fullName evidence="12">DNA cross-link repair 1C protein</fullName>
    </alternativeName>
</protein>
<name>A0A8H7Y1C3_PSICU</name>
<feature type="compositionally biased region" description="Polar residues" evidence="13">
    <location>
        <begin position="695"/>
        <end position="714"/>
    </location>
</feature>
<evidence type="ECO:0000313" key="15">
    <source>
        <dbReference type="EMBL" id="KAG5170637.1"/>
    </source>
</evidence>
<dbReference type="AlphaFoldDB" id="A0A8H7Y1C3"/>